<reference evidence="13 14" key="1">
    <citation type="submission" date="2019-03" db="EMBL/GenBank/DDBJ databases">
        <title>Genomic Encyclopedia of Type Strains, Phase IV (KMG-IV): sequencing the most valuable type-strain genomes for metagenomic binning, comparative biology and taxonomic classification.</title>
        <authorList>
            <person name="Goeker M."/>
        </authorList>
    </citation>
    <scope>NUCLEOTIDE SEQUENCE [LARGE SCALE GENOMIC DNA]</scope>
    <source>
        <strain evidence="13 14">DSM 15969</strain>
    </source>
</reference>
<dbReference type="SUPFAM" id="SSF50715">
    <property type="entry name" value="Ribosomal protein L25-like"/>
    <property type="match status" value="1"/>
</dbReference>
<dbReference type="Pfam" id="PF00749">
    <property type="entry name" value="tRNA-synt_1c"/>
    <property type="match status" value="1"/>
</dbReference>
<dbReference type="Pfam" id="PF20974">
    <property type="entry name" value="tRNA-synt_1c_C2"/>
    <property type="match status" value="1"/>
</dbReference>
<evidence type="ECO:0000259" key="10">
    <source>
        <dbReference type="Pfam" id="PF00749"/>
    </source>
</evidence>
<sequence length="560" mass="64345">MSITNTPTSSNFIQNIINEDQKTNKYGQRVHTRFPPEPNGYLHIGHAKSICLNFGLAREYGGLCNLRFDDTNPSKEEVEYVDSIQEDVKWLGFSWDDRMFYASDYFERLYQYAVKLITLGKAYVCDLTAQQMREYRGNLTEPGKDSPYRSRSVEENLALFQGMKNGEFPDGSRVLRAKIDMASPNLTMRDPVLYRIMRAHHHRTGDQWCIYPMYDYAHPLSDAIEGITHSICTLEFEDHRPLYDWVLQDWESPEKPQQTEFARLNLTNTVMSKRKLRTLVEKGLVSGWDDPRMPTISGLRRRGYTPESIRDFCERIGVAKSNSTVDIALLEHCIREDLNVNAARAMTVLQPLKVVLTNYPEGQVEELDAENNPENEQMGTRKIAFSRVLYIEQDDFMENPSKKYFRLSPGKEVRLKYAYIIKCEEVIKDEQGQVIELRCTYDPETKSGAGTSTKKVKGVLHWASAEHAVDAEVRLYEYLLTNEEEEESDSDDFIAKLNPNSLVVRQAKAEPSLANVAGGERYQFLRQGFFVADPDSKPGKPVFNRIVGLRDSWAKVQKEG</sequence>
<dbReference type="GO" id="GO:0006425">
    <property type="term" value="P:glutaminyl-tRNA aminoacylation"/>
    <property type="evidence" value="ECO:0007669"/>
    <property type="project" value="UniProtKB-UniRule"/>
</dbReference>
<dbReference type="PANTHER" id="PTHR43097">
    <property type="entry name" value="GLUTAMINE-TRNA LIGASE"/>
    <property type="match status" value="1"/>
</dbReference>
<evidence type="ECO:0000256" key="4">
    <source>
        <dbReference type="ARBA" id="ARBA00022840"/>
    </source>
</evidence>
<feature type="binding site" evidence="8">
    <location>
        <position position="69"/>
    </location>
    <ligand>
        <name>L-glutamine</name>
        <dbReference type="ChEBI" id="CHEBI:58359"/>
    </ligand>
</feature>
<feature type="domain" description="Glutamyl/glutaminyl-tRNA synthetase class Ib catalytic" evidence="10">
    <location>
        <begin position="30"/>
        <end position="339"/>
    </location>
</feature>
<evidence type="ECO:0000259" key="12">
    <source>
        <dbReference type="Pfam" id="PF20974"/>
    </source>
</evidence>
<evidence type="ECO:0000313" key="13">
    <source>
        <dbReference type="EMBL" id="TCL39417.1"/>
    </source>
</evidence>
<comment type="caution">
    <text evidence="13">The sequence shown here is derived from an EMBL/GenBank/DDBJ whole genome shotgun (WGS) entry which is preliminary data.</text>
</comment>
<evidence type="ECO:0000256" key="7">
    <source>
        <dbReference type="ARBA" id="ARBA00048270"/>
    </source>
</evidence>
<dbReference type="EMBL" id="SLUI01000002">
    <property type="protein sequence ID" value="TCL39417.1"/>
    <property type="molecule type" value="Genomic_DNA"/>
</dbReference>
<dbReference type="FunFam" id="3.40.50.620:FF:000037">
    <property type="entry name" value="Glutamine--tRNA ligase cytoplasmic"/>
    <property type="match status" value="1"/>
</dbReference>
<keyword evidence="4 8" id="KW-0067">ATP-binding</keyword>
<dbReference type="Gene3D" id="3.90.800.10">
    <property type="entry name" value="Glutamyl-tRNA Synthetase, Domain 3"/>
    <property type="match status" value="1"/>
</dbReference>
<evidence type="ECO:0000256" key="5">
    <source>
        <dbReference type="ARBA" id="ARBA00022917"/>
    </source>
</evidence>
<evidence type="ECO:0000256" key="2">
    <source>
        <dbReference type="ARBA" id="ARBA00022598"/>
    </source>
</evidence>
<evidence type="ECO:0000256" key="9">
    <source>
        <dbReference type="RuleBase" id="RU363037"/>
    </source>
</evidence>
<dbReference type="InterPro" id="IPR020059">
    <property type="entry name" value="Glu/Gln-tRNA-synth_Ib_codon-bd"/>
</dbReference>
<evidence type="ECO:0000256" key="6">
    <source>
        <dbReference type="ARBA" id="ARBA00023146"/>
    </source>
</evidence>
<dbReference type="FunFam" id="3.90.800.10:FF:000001">
    <property type="entry name" value="Glutamine--tRNA ligase"/>
    <property type="match status" value="1"/>
</dbReference>
<dbReference type="EC" id="6.1.1.18" evidence="8"/>
<keyword evidence="3 8" id="KW-0547">Nucleotide-binding</keyword>
<dbReference type="CDD" id="cd00807">
    <property type="entry name" value="GlnRS_core"/>
    <property type="match status" value="1"/>
</dbReference>
<dbReference type="InterPro" id="IPR004514">
    <property type="entry name" value="Gln-tRNA-synth"/>
</dbReference>
<dbReference type="GO" id="GO:0005829">
    <property type="term" value="C:cytosol"/>
    <property type="evidence" value="ECO:0007669"/>
    <property type="project" value="TreeGrafter"/>
</dbReference>
<dbReference type="SUPFAM" id="SSF52374">
    <property type="entry name" value="Nucleotidylyl transferase"/>
    <property type="match status" value="1"/>
</dbReference>
<dbReference type="GO" id="GO:0006424">
    <property type="term" value="P:glutamyl-tRNA aminoacylation"/>
    <property type="evidence" value="ECO:0007669"/>
    <property type="project" value="UniProtKB-UniRule"/>
</dbReference>
<dbReference type="Gene3D" id="1.10.1160.10">
    <property type="entry name" value="Glutamyl-trna Synthetase, Domain 2"/>
    <property type="match status" value="1"/>
</dbReference>
<dbReference type="InterPro" id="IPR011035">
    <property type="entry name" value="Ribosomal_bL25/Gln-tRNA_synth"/>
</dbReference>
<keyword evidence="2 8" id="KW-0436">Ligase</keyword>
<dbReference type="PANTHER" id="PTHR43097:SF5">
    <property type="entry name" value="GLUTAMATE--TRNA LIGASE"/>
    <property type="match status" value="1"/>
</dbReference>
<keyword evidence="1 8" id="KW-0963">Cytoplasm</keyword>
<dbReference type="FunFam" id="2.40.240.10:FF:000001">
    <property type="entry name" value="Glutamine--tRNA ligase"/>
    <property type="match status" value="1"/>
</dbReference>
<feature type="binding site" evidence="8">
    <location>
        <begin position="263"/>
        <end position="264"/>
    </location>
    <ligand>
        <name>ATP</name>
        <dbReference type="ChEBI" id="CHEBI:30616"/>
    </ligand>
</feature>
<evidence type="ECO:0000256" key="8">
    <source>
        <dbReference type="HAMAP-Rule" id="MF_00126"/>
    </source>
</evidence>
<feature type="binding site" evidence="8">
    <location>
        <begin position="43"/>
        <end position="49"/>
    </location>
    <ligand>
        <name>ATP</name>
        <dbReference type="ChEBI" id="CHEBI:30616"/>
    </ligand>
</feature>
<dbReference type="InterPro" id="IPR050132">
    <property type="entry name" value="Gln/Glu-tRNA_Ligase"/>
</dbReference>
<dbReference type="PRINTS" id="PR00987">
    <property type="entry name" value="TRNASYNTHGLU"/>
</dbReference>
<comment type="catalytic activity">
    <reaction evidence="7 8">
        <text>tRNA(Gln) + L-glutamine + ATP = L-glutaminyl-tRNA(Gln) + AMP + diphosphate</text>
        <dbReference type="Rhea" id="RHEA:20121"/>
        <dbReference type="Rhea" id="RHEA-COMP:9662"/>
        <dbReference type="Rhea" id="RHEA-COMP:9681"/>
        <dbReference type="ChEBI" id="CHEBI:30616"/>
        <dbReference type="ChEBI" id="CHEBI:33019"/>
        <dbReference type="ChEBI" id="CHEBI:58359"/>
        <dbReference type="ChEBI" id="CHEBI:78442"/>
        <dbReference type="ChEBI" id="CHEBI:78521"/>
        <dbReference type="ChEBI" id="CHEBI:456215"/>
        <dbReference type="EC" id="6.1.1.18"/>
    </reaction>
</comment>
<organism evidence="13 14">
    <name type="scientific">Anaerospora hongkongensis</name>
    <dbReference type="NCBI Taxonomy" id="244830"/>
    <lineage>
        <taxon>Bacteria</taxon>
        <taxon>Bacillati</taxon>
        <taxon>Bacillota</taxon>
        <taxon>Negativicutes</taxon>
        <taxon>Selenomonadales</taxon>
        <taxon>Sporomusaceae</taxon>
        <taxon>Anaerospora</taxon>
    </lineage>
</organism>
<feature type="binding site" evidence="8">
    <location>
        <position position="233"/>
    </location>
    <ligand>
        <name>ATP</name>
        <dbReference type="ChEBI" id="CHEBI:30616"/>
    </ligand>
</feature>
<dbReference type="HAMAP" id="MF_00126">
    <property type="entry name" value="Gln_tRNA_synth"/>
    <property type="match status" value="1"/>
</dbReference>
<comment type="subcellular location">
    <subcellularLocation>
        <location evidence="8">Cytoplasm</location>
    </subcellularLocation>
</comment>
<keyword evidence="6 8" id="KW-0030">Aminoacyl-tRNA synthetase</keyword>
<evidence type="ECO:0000256" key="3">
    <source>
        <dbReference type="ARBA" id="ARBA00022741"/>
    </source>
</evidence>
<comment type="caution">
    <text evidence="8">Lacks conserved residue(s) required for the propagation of feature annotation.</text>
</comment>
<dbReference type="Gene3D" id="2.40.240.10">
    <property type="entry name" value="Ribosomal Protein L25, Chain P"/>
    <property type="match status" value="2"/>
</dbReference>
<feature type="binding site" evidence="8">
    <location>
        <position position="214"/>
    </location>
    <ligand>
        <name>L-glutamine</name>
        <dbReference type="ChEBI" id="CHEBI:58359"/>
    </ligand>
</feature>
<evidence type="ECO:0000259" key="11">
    <source>
        <dbReference type="Pfam" id="PF03950"/>
    </source>
</evidence>
<dbReference type="Proteomes" id="UP000295063">
    <property type="component" value="Unassembled WGS sequence"/>
</dbReference>
<feature type="short sequence motif" description="'HIGH' region" evidence="8">
    <location>
        <begin position="36"/>
        <end position="46"/>
    </location>
</feature>
<dbReference type="PROSITE" id="PS00178">
    <property type="entry name" value="AA_TRNA_LIGASE_I"/>
    <property type="match status" value="1"/>
</dbReference>
<accession>A0A4R1Q536</accession>
<keyword evidence="14" id="KW-1185">Reference proteome</keyword>
<feature type="short sequence motif" description="'KMSKS' region" evidence="8">
    <location>
        <begin position="270"/>
        <end position="274"/>
    </location>
</feature>
<dbReference type="GO" id="GO:0005524">
    <property type="term" value="F:ATP binding"/>
    <property type="evidence" value="ECO:0007669"/>
    <property type="project" value="UniProtKB-UniRule"/>
</dbReference>
<proteinExistence type="inferred from homology"/>
<dbReference type="Gene3D" id="3.40.50.620">
    <property type="entry name" value="HUPs"/>
    <property type="match status" value="1"/>
</dbReference>
<dbReference type="OrthoDB" id="9801560at2"/>
<dbReference type="InterPro" id="IPR020061">
    <property type="entry name" value="Glu_tRNA_lig_a-bdl"/>
</dbReference>
<dbReference type="InterPro" id="IPR049437">
    <property type="entry name" value="tRNA-synt_1c_C2"/>
</dbReference>
<dbReference type="InterPro" id="IPR020056">
    <property type="entry name" value="Rbsml_bL25/Gln-tRNA_synth_N"/>
</dbReference>
<dbReference type="GO" id="GO:0004819">
    <property type="term" value="F:glutamine-tRNA ligase activity"/>
    <property type="evidence" value="ECO:0007669"/>
    <property type="project" value="UniProtKB-UniRule"/>
</dbReference>
<dbReference type="AlphaFoldDB" id="A0A4R1Q536"/>
<dbReference type="InterPro" id="IPR001412">
    <property type="entry name" value="aa-tRNA-synth_I_CS"/>
</dbReference>
<comment type="subunit">
    <text evidence="8">Monomer.</text>
</comment>
<feature type="binding site" evidence="8">
    <location>
        <begin position="271"/>
        <end position="273"/>
    </location>
    <ligand>
        <name>ATP</name>
        <dbReference type="ChEBI" id="CHEBI:30616"/>
    </ligand>
</feature>
<name>A0A4R1Q536_9FIRM</name>
<dbReference type="RefSeq" id="WP_132075913.1">
    <property type="nucleotide sequence ID" value="NZ_DALZLR010000001.1"/>
</dbReference>
<evidence type="ECO:0000313" key="14">
    <source>
        <dbReference type="Proteomes" id="UP000295063"/>
    </source>
</evidence>
<feature type="domain" description="tRNA synthetases class I (E and Q) anti-codon binding" evidence="12">
    <location>
        <begin position="459"/>
        <end position="533"/>
    </location>
</feature>
<dbReference type="InterPro" id="IPR022861">
    <property type="entry name" value="Gln_tRNA_ligase_bac"/>
</dbReference>
<keyword evidence="5 8" id="KW-0648">Protein biosynthesis</keyword>
<dbReference type="InterPro" id="IPR014729">
    <property type="entry name" value="Rossmann-like_a/b/a_fold"/>
</dbReference>
<evidence type="ECO:0000256" key="1">
    <source>
        <dbReference type="ARBA" id="ARBA00022490"/>
    </source>
</evidence>
<feature type="domain" description="Glutamyl/glutaminyl-tRNA synthetase class Ib anti-codon binding" evidence="11">
    <location>
        <begin position="342"/>
        <end position="442"/>
    </location>
</feature>
<dbReference type="FunFam" id="1.10.1160.10:FF:000001">
    <property type="entry name" value="Glutamine--tRNA ligase"/>
    <property type="match status" value="1"/>
</dbReference>
<dbReference type="NCBIfam" id="NF011291">
    <property type="entry name" value="PRK14703.1"/>
    <property type="match status" value="1"/>
</dbReference>
<protein>
    <recommendedName>
        <fullName evidence="8">Glutamine--tRNA ligase</fullName>
        <ecNumber evidence="8">6.1.1.18</ecNumber>
    </recommendedName>
    <alternativeName>
        <fullName evidence="8">Glutaminyl-tRNA synthetase</fullName>
        <shortName evidence="8">GlnRS</shortName>
    </alternativeName>
</protein>
<dbReference type="NCBIfam" id="TIGR00440">
    <property type="entry name" value="glnS"/>
    <property type="match status" value="1"/>
</dbReference>
<gene>
    <name evidence="8" type="primary">glnS</name>
    <name evidence="13" type="ORF">EV210_102333</name>
</gene>
<comment type="similarity">
    <text evidence="8 9">Belongs to the class-I aminoacyl-tRNA synthetase family.</text>
</comment>
<dbReference type="Pfam" id="PF03950">
    <property type="entry name" value="tRNA-synt_1c_C"/>
    <property type="match status" value="1"/>
</dbReference>
<dbReference type="InterPro" id="IPR000924">
    <property type="entry name" value="Glu/Gln-tRNA-synth"/>
</dbReference>
<feature type="binding site" evidence="8">
    <location>
        <begin position="37"/>
        <end position="39"/>
    </location>
    <ligand>
        <name>ATP</name>
        <dbReference type="ChEBI" id="CHEBI:30616"/>
    </ligand>
</feature>
<dbReference type="InterPro" id="IPR020058">
    <property type="entry name" value="Glu/Gln-tRNA-synth_Ib_cat-dom"/>
</dbReference>